<proteinExistence type="predicted"/>
<dbReference type="EMBL" id="JRRC01475658">
    <property type="protein sequence ID" value="KHG07497.1"/>
    <property type="molecule type" value="Genomic_DNA"/>
</dbReference>
<evidence type="ECO:0000313" key="2">
    <source>
        <dbReference type="Proteomes" id="UP000032142"/>
    </source>
</evidence>
<dbReference type="Proteomes" id="UP000032142">
    <property type="component" value="Unassembled WGS sequence"/>
</dbReference>
<comment type="caution">
    <text evidence="1">The sequence shown here is derived from an EMBL/GenBank/DDBJ whole genome shotgun (WGS) entry which is preliminary data.</text>
</comment>
<name>A0A0B0N4C4_GOSAR</name>
<sequence>MIVCHTCTSIIHNIL</sequence>
<reference evidence="2" key="1">
    <citation type="submission" date="2014-09" db="EMBL/GenBank/DDBJ databases">
        <authorList>
            <person name="Mudge J."/>
            <person name="Ramaraj T."/>
            <person name="Lindquist I.E."/>
            <person name="Bharti A.K."/>
            <person name="Sundararajan A."/>
            <person name="Cameron C.T."/>
            <person name="Woodward J.E."/>
            <person name="May G.D."/>
            <person name="Brubaker C."/>
            <person name="Broadhvest J."/>
            <person name="Wilkins T.A."/>
        </authorList>
    </citation>
    <scope>NUCLEOTIDE SEQUENCE</scope>
    <source>
        <strain evidence="2">cv. AKA8401</strain>
    </source>
</reference>
<evidence type="ECO:0000313" key="1">
    <source>
        <dbReference type="EMBL" id="KHG07497.1"/>
    </source>
</evidence>
<gene>
    <name evidence="1" type="ORF">F383_33981</name>
</gene>
<protein>
    <submittedName>
        <fullName evidence="1">Uncharacterized protein</fullName>
    </submittedName>
</protein>
<keyword evidence="2" id="KW-1185">Reference proteome</keyword>
<organism evidence="1 2">
    <name type="scientific">Gossypium arboreum</name>
    <name type="common">Tree cotton</name>
    <name type="synonym">Gossypium nanking</name>
    <dbReference type="NCBI Taxonomy" id="29729"/>
    <lineage>
        <taxon>Eukaryota</taxon>
        <taxon>Viridiplantae</taxon>
        <taxon>Streptophyta</taxon>
        <taxon>Embryophyta</taxon>
        <taxon>Tracheophyta</taxon>
        <taxon>Spermatophyta</taxon>
        <taxon>Magnoliopsida</taxon>
        <taxon>eudicotyledons</taxon>
        <taxon>Gunneridae</taxon>
        <taxon>Pentapetalae</taxon>
        <taxon>rosids</taxon>
        <taxon>malvids</taxon>
        <taxon>Malvales</taxon>
        <taxon>Malvaceae</taxon>
        <taxon>Malvoideae</taxon>
        <taxon>Gossypium</taxon>
    </lineage>
</organism>
<accession>A0A0B0N4C4</accession>